<accession>A0A4Q9R927</accession>
<reference evidence="2 3" key="1">
    <citation type="submission" date="2018-06" db="EMBL/GenBank/DDBJ databases">
        <title>Three novel Pseudomonas species isolated from symptomatic oak.</title>
        <authorList>
            <person name="Bueno-Gonzalez V."/>
            <person name="Brady C."/>
        </authorList>
    </citation>
    <scope>NUCLEOTIDE SEQUENCE [LARGE SCALE GENOMIC DNA]</scope>
    <source>
        <strain evidence="2 3">P17C</strain>
    </source>
</reference>
<gene>
    <name evidence="2" type="ORF">DNJ96_08895</name>
</gene>
<sequence length="112" mass="12207">MQKHKSLLTDSTLALLTRLGANIELARKRRRLSVETICSRAGITAQTYRRLSKGEPGLGIGIMAAVLSAMNLEDDLALIASPSSDEVGISMERAHQPKRIRGEASDELDTDF</sequence>
<dbReference type="InterPro" id="IPR001387">
    <property type="entry name" value="Cro/C1-type_HTH"/>
</dbReference>
<organism evidence="2 3">
    <name type="scientific">Stutzerimonas kirkiae</name>
    <dbReference type="NCBI Taxonomy" id="2211392"/>
    <lineage>
        <taxon>Bacteria</taxon>
        <taxon>Pseudomonadati</taxon>
        <taxon>Pseudomonadota</taxon>
        <taxon>Gammaproteobacteria</taxon>
        <taxon>Pseudomonadales</taxon>
        <taxon>Pseudomonadaceae</taxon>
        <taxon>Stutzerimonas</taxon>
    </lineage>
</organism>
<dbReference type="EMBL" id="QJUP01000010">
    <property type="protein sequence ID" value="TBU97188.1"/>
    <property type="molecule type" value="Genomic_DNA"/>
</dbReference>
<dbReference type="AlphaFoldDB" id="A0A4Q9R927"/>
<protein>
    <recommendedName>
        <fullName evidence="4">HTH cro/C1-type domain-containing protein</fullName>
    </recommendedName>
</protein>
<evidence type="ECO:0000313" key="3">
    <source>
        <dbReference type="Proteomes" id="UP000292639"/>
    </source>
</evidence>
<dbReference type="SUPFAM" id="SSF47413">
    <property type="entry name" value="lambda repressor-like DNA-binding domains"/>
    <property type="match status" value="1"/>
</dbReference>
<dbReference type="CDD" id="cd00093">
    <property type="entry name" value="HTH_XRE"/>
    <property type="match status" value="1"/>
</dbReference>
<comment type="caution">
    <text evidence="2">The sequence shown here is derived from an EMBL/GenBank/DDBJ whole genome shotgun (WGS) entry which is preliminary data.</text>
</comment>
<dbReference type="Proteomes" id="UP000292639">
    <property type="component" value="Unassembled WGS sequence"/>
</dbReference>
<dbReference type="Gene3D" id="1.10.260.40">
    <property type="entry name" value="lambda repressor-like DNA-binding domains"/>
    <property type="match status" value="1"/>
</dbReference>
<evidence type="ECO:0000313" key="2">
    <source>
        <dbReference type="EMBL" id="TBU97188.1"/>
    </source>
</evidence>
<feature type="compositionally biased region" description="Basic and acidic residues" evidence="1">
    <location>
        <begin position="92"/>
        <end position="104"/>
    </location>
</feature>
<dbReference type="GO" id="GO:0003677">
    <property type="term" value="F:DNA binding"/>
    <property type="evidence" value="ECO:0007669"/>
    <property type="project" value="InterPro"/>
</dbReference>
<feature type="region of interest" description="Disordered" evidence="1">
    <location>
        <begin position="92"/>
        <end position="112"/>
    </location>
</feature>
<name>A0A4Q9R927_9GAMM</name>
<proteinExistence type="predicted"/>
<evidence type="ECO:0000256" key="1">
    <source>
        <dbReference type="SAM" id="MobiDB-lite"/>
    </source>
</evidence>
<evidence type="ECO:0008006" key="4">
    <source>
        <dbReference type="Google" id="ProtNLM"/>
    </source>
</evidence>
<keyword evidence="3" id="KW-1185">Reference proteome</keyword>
<dbReference type="OrthoDB" id="6886646at2"/>
<dbReference type="RefSeq" id="WP_131183928.1">
    <property type="nucleotide sequence ID" value="NZ_QJUO01000008.1"/>
</dbReference>
<dbReference type="InterPro" id="IPR010982">
    <property type="entry name" value="Lambda_DNA-bd_dom_sf"/>
</dbReference>